<dbReference type="Gene3D" id="3.20.20.450">
    <property type="entry name" value="EAL domain"/>
    <property type="match status" value="1"/>
</dbReference>
<gene>
    <name evidence="5" type="ORF">AZ34_05440</name>
</gene>
<dbReference type="PROSITE" id="PS50883">
    <property type="entry name" value="EAL"/>
    <property type="match status" value="1"/>
</dbReference>
<keyword evidence="2" id="KW-0812">Transmembrane</keyword>
<keyword evidence="2" id="KW-1133">Transmembrane helix</keyword>
<dbReference type="InterPro" id="IPR035919">
    <property type="entry name" value="EAL_sf"/>
</dbReference>
<comment type="caution">
    <text evidence="5">The sequence shown here is derived from an EMBL/GenBank/DDBJ whole genome shotgun (WGS) entry which is preliminary data.</text>
</comment>
<evidence type="ECO:0000313" key="5">
    <source>
        <dbReference type="EMBL" id="EYC50560.1"/>
    </source>
</evidence>
<dbReference type="PROSITE" id="PS50887">
    <property type="entry name" value="GGDEF"/>
    <property type="match status" value="1"/>
</dbReference>
<evidence type="ECO:0000256" key="2">
    <source>
        <dbReference type="SAM" id="Phobius"/>
    </source>
</evidence>
<dbReference type="eggNOG" id="COG5001">
    <property type="taxonomic scope" value="Bacteria"/>
</dbReference>
<dbReference type="InterPro" id="IPR000160">
    <property type="entry name" value="GGDEF_dom"/>
</dbReference>
<sequence>MKATTLLQRALASTASEPEVLHDWRARILSTILAFVAVLGVLTAAPGIWLAAQQDLWGIAWVDLAALIWVLVLWKSRRLSYEARTWNLLALIYLIGVWFLFFVGPVSQIYLIAFPVMAALLLGLRPALFALVVNAVTLMTLGYLGNTDLHVAGFDDRPFIEWVVITINFLFVNAVITLSCAVLLQQLERSLERQREIAQSLAQGQDDLRRLNTELQQAAQALNRLAYYDELTSLPNRRLLMDRLNQAQNSARRGTQGGTLLYLDLDRFKNINDARGHAAGDALLVAVAQRLVGLLREEDTVARLGGDEFVILSPHSPTDALGEARAARVVADKVREAFERPFILDGQPYDTQASIGVVVLGGTAQHAEELLRNADTAMYRAKSAGRNRVAYFEAEMQREVEAKLKLESELVQAIEQNQLDLHLQSQVDASGEIVGVELLLRWTHPTLGAIPPSRFIPIAEESNLILSLGDWVLEQGCRIQRQLREAGHPVPVSINVSPQQFHQHDFVEHALALLDQAQADPTQLIFEVTEGLLLDDLEQTIERMEALAERGIRFSIDDFGTGYSSLAYLKRLPLHELKIDRSFITDTPDDPGDTAIVQMILSMARHLELKVVAEGVETRAQSDFLSSHGCTAQQGYLHARPQSLERWLANRGRLERA</sequence>
<dbReference type="Gene3D" id="3.30.70.270">
    <property type="match status" value="1"/>
</dbReference>
<dbReference type="Pfam" id="PF00990">
    <property type="entry name" value="GGDEF"/>
    <property type="match status" value="1"/>
</dbReference>
<dbReference type="InterPro" id="IPR052155">
    <property type="entry name" value="Biofilm_reg_signaling"/>
</dbReference>
<dbReference type="RefSeq" id="WP_051509553.1">
    <property type="nucleotide sequence ID" value="NZ_JEMG01000001.1"/>
</dbReference>
<protein>
    <submittedName>
        <fullName evidence="5">Diguanylate phosphodiesterase</fullName>
    </submittedName>
</protein>
<keyword evidence="1" id="KW-0175">Coiled coil</keyword>
<reference evidence="5 6" key="1">
    <citation type="submission" date="2014-02" db="EMBL/GenBank/DDBJ databases">
        <title>Draft Genome of Hylemonella gracilis isolated from the Niagara River.</title>
        <authorList>
            <person name="Pawlowski D.R."/>
            <person name="Koudelka G.B."/>
        </authorList>
    </citation>
    <scope>NUCLEOTIDE SEQUENCE [LARGE SCALE GENOMIC DNA]</scope>
    <source>
        <strain evidence="5 6">Niagara R</strain>
    </source>
</reference>
<dbReference type="AlphaFoldDB" id="A0A016XFA8"/>
<evidence type="ECO:0000313" key="6">
    <source>
        <dbReference type="Proteomes" id="UP000023268"/>
    </source>
</evidence>
<dbReference type="SUPFAM" id="SSF55073">
    <property type="entry name" value="Nucleotide cyclase"/>
    <property type="match status" value="1"/>
</dbReference>
<feature type="transmembrane region" description="Helical" evidence="2">
    <location>
        <begin position="56"/>
        <end position="74"/>
    </location>
</feature>
<dbReference type="GO" id="GO:0003824">
    <property type="term" value="F:catalytic activity"/>
    <property type="evidence" value="ECO:0007669"/>
    <property type="project" value="UniProtKB-ARBA"/>
</dbReference>
<evidence type="ECO:0000259" key="3">
    <source>
        <dbReference type="PROSITE" id="PS50883"/>
    </source>
</evidence>
<accession>A0A016XFA8</accession>
<dbReference type="InterPro" id="IPR001633">
    <property type="entry name" value="EAL_dom"/>
</dbReference>
<keyword evidence="2" id="KW-0472">Membrane</keyword>
<feature type="domain" description="GGDEF" evidence="4">
    <location>
        <begin position="256"/>
        <end position="394"/>
    </location>
</feature>
<feature type="transmembrane region" description="Helical" evidence="2">
    <location>
        <begin position="86"/>
        <end position="103"/>
    </location>
</feature>
<dbReference type="PANTHER" id="PTHR44757">
    <property type="entry name" value="DIGUANYLATE CYCLASE DGCP"/>
    <property type="match status" value="1"/>
</dbReference>
<proteinExistence type="predicted"/>
<feature type="coiled-coil region" evidence="1">
    <location>
        <begin position="184"/>
        <end position="225"/>
    </location>
</feature>
<dbReference type="SUPFAM" id="SSF141868">
    <property type="entry name" value="EAL domain-like"/>
    <property type="match status" value="1"/>
</dbReference>
<feature type="domain" description="EAL" evidence="3">
    <location>
        <begin position="403"/>
        <end position="655"/>
    </location>
</feature>
<dbReference type="SMART" id="SM00052">
    <property type="entry name" value="EAL"/>
    <property type="match status" value="1"/>
</dbReference>
<feature type="transmembrane region" description="Helical" evidence="2">
    <location>
        <begin position="28"/>
        <end position="50"/>
    </location>
</feature>
<dbReference type="SMART" id="SM00267">
    <property type="entry name" value="GGDEF"/>
    <property type="match status" value="1"/>
</dbReference>
<dbReference type="Pfam" id="PF20969">
    <property type="entry name" value="MASE11"/>
    <property type="match status" value="1"/>
</dbReference>
<feature type="transmembrane region" description="Helical" evidence="2">
    <location>
        <begin position="109"/>
        <end position="138"/>
    </location>
</feature>
<dbReference type="Pfam" id="PF00563">
    <property type="entry name" value="EAL"/>
    <property type="match status" value="1"/>
</dbReference>
<dbReference type="InterPro" id="IPR043128">
    <property type="entry name" value="Rev_trsase/Diguanyl_cyclase"/>
</dbReference>
<dbReference type="NCBIfam" id="TIGR00254">
    <property type="entry name" value="GGDEF"/>
    <property type="match status" value="1"/>
</dbReference>
<organism evidence="5 6">
    <name type="scientific">Hylemonella gracilis str. Niagara R</name>
    <dbReference type="NCBI Taxonomy" id="1458275"/>
    <lineage>
        <taxon>Bacteria</taxon>
        <taxon>Pseudomonadati</taxon>
        <taxon>Pseudomonadota</taxon>
        <taxon>Betaproteobacteria</taxon>
        <taxon>Burkholderiales</taxon>
        <taxon>Comamonadaceae</taxon>
        <taxon>Hylemonella</taxon>
    </lineage>
</organism>
<dbReference type="InterPro" id="IPR048437">
    <property type="entry name" value="MASE11"/>
</dbReference>
<dbReference type="CDD" id="cd01949">
    <property type="entry name" value="GGDEF"/>
    <property type="match status" value="1"/>
</dbReference>
<dbReference type="CDD" id="cd01948">
    <property type="entry name" value="EAL"/>
    <property type="match status" value="1"/>
</dbReference>
<dbReference type="FunFam" id="3.30.70.270:FF:000001">
    <property type="entry name" value="Diguanylate cyclase domain protein"/>
    <property type="match status" value="1"/>
</dbReference>
<dbReference type="PANTHER" id="PTHR44757:SF2">
    <property type="entry name" value="BIOFILM ARCHITECTURE MAINTENANCE PROTEIN MBAA"/>
    <property type="match status" value="1"/>
</dbReference>
<name>A0A016XFA8_9BURK</name>
<dbReference type="Proteomes" id="UP000023268">
    <property type="component" value="Unassembled WGS sequence"/>
</dbReference>
<evidence type="ECO:0000256" key="1">
    <source>
        <dbReference type="SAM" id="Coils"/>
    </source>
</evidence>
<feature type="transmembrane region" description="Helical" evidence="2">
    <location>
        <begin position="159"/>
        <end position="184"/>
    </location>
</feature>
<evidence type="ECO:0000259" key="4">
    <source>
        <dbReference type="PROSITE" id="PS50887"/>
    </source>
</evidence>
<dbReference type="InterPro" id="IPR029787">
    <property type="entry name" value="Nucleotide_cyclase"/>
</dbReference>
<dbReference type="EMBL" id="JEMG01000001">
    <property type="protein sequence ID" value="EYC50560.1"/>
    <property type="molecule type" value="Genomic_DNA"/>
</dbReference>
<dbReference type="STRING" id="1458275.AZ34_05440"/>